<evidence type="ECO:0000313" key="5">
    <source>
        <dbReference type="EMBL" id="CDL91374.1"/>
    </source>
</evidence>
<evidence type="ECO:0000256" key="3">
    <source>
        <dbReference type="ARBA" id="ARBA00067038"/>
    </source>
</evidence>
<sequence length="352" mass="39260">MKYSPKLRKAEKTFLAVDSHTMGEPTRIILQGFPELQGKTMMDRKKFLKENYDHYRTALMLEPRGHRDMFGAVITEPISEEADLGVIFMDSGGYLNMCGHGSIGTATVAVETGLVEVKEPYTDVVLEAPAGIIRTKVKVEHGRAVEVSILNVPAFLYKEDMELEVDGYGRVQFDISFGGSFFALVDTEKMGITIEQDNLSVLKDIAMKLIKKINESIEIIHPYLDIKSVDLVEFYGKSDDPKADLKNVVVFGESQVDRSPCGTGTSAKLAYLYEKGKIGIGEEFSYESITGSIFRGIATKEIKIDGRKSIIPQITGSAYITGLNRLILNDYDPHEYGFIMGKNYNREKSSFI</sequence>
<dbReference type="EMBL" id="CBXI010000023">
    <property type="protein sequence ID" value="CDL91374.1"/>
    <property type="molecule type" value="Genomic_DNA"/>
</dbReference>
<evidence type="ECO:0000256" key="1">
    <source>
        <dbReference type="ARBA" id="ARBA00007529"/>
    </source>
</evidence>
<dbReference type="FunFam" id="3.10.310.10:FF:000005">
    <property type="entry name" value="Proline racemase"/>
    <property type="match status" value="1"/>
</dbReference>
<proteinExistence type="inferred from homology"/>
<name>W6N7N4_CLOTY</name>
<dbReference type="Pfam" id="PF05544">
    <property type="entry name" value="Pro_racemase"/>
    <property type="match status" value="1"/>
</dbReference>
<keyword evidence="5" id="KW-0413">Isomerase</keyword>
<comment type="similarity">
    <text evidence="1">Belongs to the proline racemase family.</text>
</comment>
<comment type="catalytic activity">
    <reaction evidence="2">
        <text>L-proline = D-proline</text>
        <dbReference type="Rhea" id="RHEA:10680"/>
        <dbReference type="ChEBI" id="CHEBI:57726"/>
        <dbReference type="ChEBI" id="CHEBI:60039"/>
        <dbReference type="EC" id="5.1.1.4"/>
    </reaction>
</comment>
<organism evidence="5 6">
    <name type="scientific">Clostridium tyrobutyricum DIVETGP</name>
    <dbReference type="NCBI Taxonomy" id="1408889"/>
    <lineage>
        <taxon>Bacteria</taxon>
        <taxon>Bacillati</taxon>
        <taxon>Bacillota</taxon>
        <taxon>Clostridia</taxon>
        <taxon>Eubacteriales</taxon>
        <taxon>Clostridiaceae</taxon>
        <taxon>Clostridium</taxon>
    </lineage>
</organism>
<comment type="caution">
    <text evidence="5">The sequence shown here is derived from an EMBL/GenBank/DDBJ whole genome shotgun (WGS) entry which is preliminary data.</text>
</comment>
<dbReference type="GO" id="GO:0047580">
    <property type="term" value="F:4-hydroxyproline epimerase activity"/>
    <property type="evidence" value="ECO:0007669"/>
    <property type="project" value="TreeGrafter"/>
</dbReference>
<dbReference type="PANTHER" id="PTHR33442">
    <property type="entry name" value="TRANS-3-HYDROXY-L-PROLINE DEHYDRATASE"/>
    <property type="match status" value="1"/>
</dbReference>
<dbReference type="Proteomes" id="UP000019482">
    <property type="component" value="Unassembled WGS sequence"/>
</dbReference>
<dbReference type="SFLD" id="SFLDS00028">
    <property type="entry name" value="Proline_Racemase"/>
    <property type="match status" value="1"/>
</dbReference>
<dbReference type="EC" id="5.1.1.4" evidence="3"/>
<dbReference type="SUPFAM" id="SSF54506">
    <property type="entry name" value="Diaminopimelate epimerase-like"/>
    <property type="match status" value="1"/>
</dbReference>
<protein>
    <recommendedName>
        <fullName evidence="4">Proline racemase</fullName>
        <ecNumber evidence="3">5.1.1.4</ecNumber>
    </recommendedName>
</protein>
<dbReference type="PANTHER" id="PTHR33442:SF5">
    <property type="entry name" value="BIFUNCTIONAL TRANS-3-HYDROXY-L-PROLINE DEHYDRATASE_2-EPIMERASE"/>
    <property type="match status" value="1"/>
</dbReference>
<evidence type="ECO:0000256" key="4">
    <source>
        <dbReference type="ARBA" id="ARBA00069700"/>
    </source>
</evidence>
<dbReference type="InterPro" id="IPR008794">
    <property type="entry name" value="Pro_racemase_fam"/>
</dbReference>
<evidence type="ECO:0000256" key="2">
    <source>
        <dbReference type="ARBA" id="ARBA00052373"/>
    </source>
</evidence>
<accession>W6N7N4</accession>
<gene>
    <name evidence="5" type="ORF">CTDIVETGP_1444</name>
</gene>
<dbReference type="OrthoDB" id="181267at2"/>
<dbReference type="AlphaFoldDB" id="W6N7N4"/>
<keyword evidence="6" id="KW-1185">Reference proteome</keyword>
<dbReference type="GO" id="GO:0018112">
    <property type="term" value="F:proline racemase activity"/>
    <property type="evidence" value="ECO:0007669"/>
    <property type="project" value="UniProtKB-EC"/>
</dbReference>
<dbReference type="PIRSF" id="PIRSF029792">
    <property type="entry name" value="Pro_racemase"/>
    <property type="match status" value="1"/>
</dbReference>
<dbReference type="Gene3D" id="3.10.310.10">
    <property type="entry name" value="Diaminopimelate Epimerase, Chain A, domain 1"/>
    <property type="match status" value="2"/>
</dbReference>
<dbReference type="RefSeq" id="WP_017751671.1">
    <property type="nucleotide sequence ID" value="NZ_CBXI010000023.1"/>
</dbReference>
<reference evidence="5 6" key="1">
    <citation type="journal article" date="2015" name="Genome Announc.">
        <title>Draft Genome Sequence of Clostridium tyrobutyricum Strain DIVETGP, Isolated from Cow's Milk for Grana Padano Production.</title>
        <authorList>
            <person name="Soggiu A."/>
            <person name="Piras C."/>
            <person name="Gaiarsa S."/>
            <person name="Sassera D."/>
            <person name="Roncada P."/>
            <person name="Bendixen E."/>
            <person name="Brasca M."/>
            <person name="Bonizzi L."/>
        </authorList>
    </citation>
    <scope>NUCLEOTIDE SEQUENCE [LARGE SCALE GENOMIC DNA]</scope>
    <source>
        <strain evidence="5 6">DIVETGP</strain>
    </source>
</reference>
<dbReference type="GeneID" id="29420829"/>
<evidence type="ECO:0000313" key="6">
    <source>
        <dbReference type="Proteomes" id="UP000019482"/>
    </source>
</evidence>